<dbReference type="Proteomes" id="UP000319986">
    <property type="component" value="Unassembled WGS sequence"/>
</dbReference>
<comment type="caution">
    <text evidence="2">The sequence shown here is derived from an EMBL/GenBank/DDBJ whole genome shotgun (WGS) entry which is preliminary data.</text>
</comment>
<accession>A0A4Y4C6L3</accession>
<dbReference type="NCBIfam" id="TIGR03930">
    <property type="entry name" value="WXG100_ESAT6"/>
    <property type="match status" value="1"/>
</dbReference>
<dbReference type="Gene3D" id="1.10.287.1060">
    <property type="entry name" value="ESAT-6-like"/>
    <property type="match status" value="1"/>
</dbReference>
<dbReference type="InterPro" id="IPR010310">
    <property type="entry name" value="T7SS_ESAT-6-like"/>
</dbReference>
<name>A0A4Y4C6L3_9CORY</name>
<evidence type="ECO:0000313" key="2">
    <source>
        <dbReference type="EMBL" id="GEC86783.1"/>
    </source>
</evidence>
<dbReference type="Pfam" id="PF06013">
    <property type="entry name" value="WXG100"/>
    <property type="match status" value="1"/>
</dbReference>
<gene>
    <name evidence="2" type="ORF">CVA01_20970</name>
</gene>
<proteinExistence type="predicted"/>
<protein>
    <recommendedName>
        <fullName evidence="4">WXG100 family type VII secretion target</fullName>
    </recommendedName>
</protein>
<sequence>MGSEPGGGLWSLTKGRSRQGPAPTGKPTQIQTQKYEGEAMSFRTTTDVMHATAGKVDTVNDQVQAELNRLQGTVDSVQGVWRGEAQASFGNLMVRWNDSARELRAALTSIAENIRGNARSFQQVEDDNVAAFR</sequence>
<evidence type="ECO:0000313" key="3">
    <source>
        <dbReference type="Proteomes" id="UP000319986"/>
    </source>
</evidence>
<evidence type="ECO:0008006" key="4">
    <source>
        <dbReference type="Google" id="ProtNLM"/>
    </source>
</evidence>
<evidence type="ECO:0000256" key="1">
    <source>
        <dbReference type="SAM" id="MobiDB-lite"/>
    </source>
</evidence>
<dbReference type="SUPFAM" id="SSF140453">
    <property type="entry name" value="EsxAB dimer-like"/>
    <property type="match status" value="1"/>
</dbReference>
<reference evidence="2 3" key="1">
    <citation type="submission" date="2019-06" db="EMBL/GenBank/DDBJ databases">
        <title>Whole genome shotgun sequence of Corynebacterium variabile NBRC 15286.</title>
        <authorList>
            <person name="Hosoyama A."/>
            <person name="Uohara A."/>
            <person name="Ohji S."/>
            <person name="Ichikawa N."/>
        </authorList>
    </citation>
    <scope>NUCLEOTIDE SEQUENCE [LARGE SCALE GENOMIC DNA]</scope>
    <source>
        <strain evidence="2 3">NBRC 15286</strain>
    </source>
</reference>
<organism evidence="2 3">
    <name type="scientific">Corynebacterium variabile</name>
    <dbReference type="NCBI Taxonomy" id="1727"/>
    <lineage>
        <taxon>Bacteria</taxon>
        <taxon>Bacillati</taxon>
        <taxon>Actinomycetota</taxon>
        <taxon>Actinomycetes</taxon>
        <taxon>Mycobacteriales</taxon>
        <taxon>Corynebacteriaceae</taxon>
        <taxon>Corynebacterium</taxon>
    </lineage>
</organism>
<dbReference type="EMBL" id="BJNT01000016">
    <property type="protein sequence ID" value="GEC86783.1"/>
    <property type="molecule type" value="Genomic_DNA"/>
</dbReference>
<feature type="region of interest" description="Disordered" evidence="1">
    <location>
        <begin position="1"/>
        <end position="33"/>
    </location>
</feature>
<dbReference type="AlphaFoldDB" id="A0A4Y4C6L3"/>
<dbReference type="InterPro" id="IPR036689">
    <property type="entry name" value="ESAT-6-like_sf"/>
</dbReference>